<proteinExistence type="predicted"/>
<dbReference type="InterPro" id="IPR003029">
    <property type="entry name" value="S1_domain"/>
</dbReference>
<evidence type="ECO:0000259" key="3">
    <source>
        <dbReference type="PROSITE" id="PS50126"/>
    </source>
</evidence>
<dbReference type="InterPro" id="IPR011990">
    <property type="entry name" value="TPR-like_helical_dom_sf"/>
</dbReference>
<dbReference type="PROSITE" id="PS50005">
    <property type="entry name" value="TPR"/>
    <property type="match status" value="2"/>
</dbReference>
<dbReference type="PANTHER" id="PTHR23184:SF9">
    <property type="entry name" value="TETRATRICOPEPTIDE REPEAT PROTEIN 14"/>
    <property type="match status" value="1"/>
</dbReference>
<dbReference type="InterPro" id="IPR039190">
    <property type="entry name" value="TTC14"/>
</dbReference>
<dbReference type="GO" id="GO:0003676">
    <property type="term" value="F:nucleic acid binding"/>
    <property type="evidence" value="ECO:0007669"/>
    <property type="project" value="InterPro"/>
</dbReference>
<dbReference type="SMART" id="SM00028">
    <property type="entry name" value="TPR"/>
    <property type="match status" value="3"/>
</dbReference>
<keyword evidence="1" id="KW-0802">TPR repeat</keyword>
<dbReference type="SUPFAM" id="SSF50249">
    <property type="entry name" value="Nucleic acid-binding proteins"/>
    <property type="match status" value="1"/>
</dbReference>
<dbReference type="STRING" id="6183.A0A5K4ET34"/>
<dbReference type="AlphaFoldDB" id="A0A5K4ET34"/>
<feature type="region of interest" description="Disordered" evidence="2">
    <location>
        <begin position="431"/>
        <end position="471"/>
    </location>
</feature>
<dbReference type="InterPro" id="IPR012340">
    <property type="entry name" value="NA-bd_OB-fold"/>
</dbReference>
<evidence type="ECO:0000313" key="4">
    <source>
        <dbReference type="WBParaSite" id="Smp_150320.3"/>
    </source>
</evidence>
<feature type="region of interest" description="Disordered" evidence="2">
    <location>
        <begin position="367"/>
        <end position="418"/>
    </location>
</feature>
<dbReference type="Pfam" id="PF13414">
    <property type="entry name" value="TPR_11"/>
    <property type="match status" value="1"/>
</dbReference>
<reference evidence="4" key="1">
    <citation type="submission" date="2019-11" db="UniProtKB">
        <authorList>
            <consortium name="WormBaseParasite"/>
        </authorList>
    </citation>
    <scope>IDENTIFICATION</scope>
    <source>
        <strain evidence="4">Puerto Rican</strain>
    </source>
</reference>
<protein>
    <submittedName>
        <fullName evidence="4">S1 motif domain-containing protein</fullName>
    </submittedName>
</protein>
<name>A0A5K4ET34_SCHMA</name>
<dbReference type="Gene3D" id="1.25.40.10">
    <property type="entry name" value="Tetratricopeptide repeat domain"/>
    <property type="match status" value="1"/>
</dbReference>
<dbReference type="InParanoid" id="A0A5K4ET34"/>
<sequence>MHRPPPAEGNDLERLLNLPPNTNSAIPAPPPNVPVWPDEQAAAFCAVAPPIETFMDVPDEIRRDQFYATCRRDDVLVGVISVIQDSGLVVSILAYDQGPRRDFEGLKITGFCPLRQLPRYNAHGNALDAFQIGDKVRTFILDIHGGGRLILSMNAKMLNRDTYGDLKLGIITDDDMPLYYKKLQNLDGKSYEAYLESTPQFRNPDGLQVLCARMGIPRSSACSLLFCINKIRLPKSEMACELRRTQLLNFSMKHVAQGVKYFKESRNTEALQCYNFAIEVEPTNPDAYVARGALYASIGTYTKAVEDLEKSLEIQPNHVNAKNYLVQTLVAYAGEIGRKEISKAEQLINRALKLDPDNNEARDALKELQTNGSLSTNKDAGLRSWSRTPSPRGSSRNVGNKRDHTPLSPTAVRPSAGYATHMERSRAALEQLVEEDRSRRAAKEANRQNHAPDQSPPGFLSPNRSHERRRGDYYRDDSLKLFYEAQKTKQSEVALRNTDYMEMIVLCVCKKNSDKKRVWRW</sequence>
<evidence type="ECO:0000256" key="1">
    <source>
        <dbReference type="PROSITE-ProRule" id="PRU00339"/>
    </source>
</evidence>
<dbReference type="PANTHER" id="PTHR23184">
    <property type="entry name" value="TETRATRICOPEPTIDE REPEAT PROTEIN 14"/>
    <property type="match status" value="1"/>
</dbReference>
<feature type="compositionally biased region" description="Basic and acidic residues" evidence="2">
    <location>
        <begin position="434"/>
        <end position="447"/>
    </location>
</feature>
<organism evidence="4">
    <name type="scientific">Schistosoma mansoni</name>
    <name type="common">Blood fluke</name>
    <dbReference type="NCBI Taxonomy" id="6183"/>
    <lineage>
        <taxon>Eukaryota</taxon>
        <taxon>Metazoa</taxon>
        <taxon>Spiralia</taxon>
        <taxon>Lophotrochozoa</taxon>
        <taxon>Platyhelminthes</taxon>
        <taxon>Trematoda</taxon>
        <taxon>Digenea</taxon>
        <taxon>Strigeidida</taxon>
        <taxon>Schistosomatoidea</taxon>
        <taxon>Schistosomatidae</taxon>
        <taxon>Schistosoma</taxon>
    </lineage>
</organism>
<feature type="compositionally biased region" description="Polar residues" evidence="2">
    <location>
        <begin position="368"/>
        <end position="378"/>
    </location>
</feature>
<feature type="domain" description="S1 motif" evidence="3">
    <location>
        <begin position="73"/>
        <end position="154"/>
    </location>
</feature>
<dbReference type="InterPro" id="IPR019734">
    <property type="entry name" value="TPR_rpt"/>
</dbReference>
<dbReference type="WBParaSite" id="Smp_150320.3">
    <property type="protein sequence ID" value="Smp_150320.3"/>
    <property type="gene ID" value="Smp_150320"/>
</dbReference>
<dbReference type="PROSITE" id="PS50293">
    <property type="entry name" value="TPR_REGION"/>
    <property type="match status" value="1"/>
</dbReference>
<dbReference type="PROSITE" id="PS50126">
    <property type="entry name" value="S1"/>
    <property type="match status" value="1"/>
</dbReference>
<dbReference type="SUPFAM" id="SSF48452">
    <property type="entry name" value="TPR-like"/>
    <property type="match status" value="1"/>
</dbReference>
<dbReference type="Gene3D" id="2.40.50.140">
    <property type="entry name" value="Nucleic acid-binding proteins"/>
    <property type="match status" value="1"/>
</dbReference>
<evidence type="ECO:0000256" key="2">
    <source>
        <dbReference type="SAM" id="MobiDB-lite"/>
    </source>
</evidence>
<feature type="repeat" description="TPR" evidence="1">
    <location>
        <begin position="285"/>
        <end position="318"/>
    </location>
</feature>
<dbReference type="SMART" id="SM00316">
    <property type="entry name" value="S1"/>
    <property type="match status" value="1"/>
</dbReference>
<feature type="compositionally biased region" description="Polar residues" evidence="2">
    <location>
        <begin position="385"/>
        <end position="398"/>
    </location>
</feature>
<accession>A0A5K4ET34</accession>
<dbReference type="ExpressionAtlas" id="A0A5K4ET34">
    <property type="expression patterns" value="baseline"/>
</dbReference>
<feature type="repeat" description="TPR" evidence="1">
    <location>
        <begin position="251"/>
        <end position="284"/>
    </location>
</feature>